<organism evidence="2 3">
    <name type="scientific">Periconia digitata</name>
    <dbReference type="NCBI Taxonomy" id="1303443"/>
    <lineage>
        <taxon>Eukaryota</taxon>
        <taxon>Fungi</taxon>
        <taxon>Dikarya</taxon>
        <taxon>Ascomycota</taxon>
        <taxon>Pezizomycotina</taxon>
        <taxon>Dothideomycetes</taxon>
        <taxon>Pleosporomycetidae</taxon>
        <taxon>Pleosporales</taxon>
        <taxon>Massarineae</taxon>
        <taxon>Periconiaceae</taxon>
        <taxon>Periconia</taxon>
    </lineage>
</organism>
<dbReference type="EMBL" id="CAOQHR010000008">
    <property type="protein sequence ID" value="CAI6339032.1"/>
    <property type="molecule type" value="Genomic_DNA"/>
</dbReference>
<accession>A0A9W4UQN6</accession>
<gene>
    <name evidence="2" type="ORF">PDIGIT_LOCUS12171</name>
</gene>
<evidence type="ECO:0000256" key="1">
    <source>
        <dbReference type="SAM" id="MobiDB-lite"/>
    </source>
</evidence>
<keyword evidence="3" id="KW-1185">Reference proteome</keyword>
<evidence type="ECO:0000313" key="2">
    <source>
        <dbReference type="EMBL" id="CAI6339032.1"/>
    </source>
</evidence>
<proteinExistence type="predicted"/>
<sequence>MSVSIYILRIRLLPPPHPFTSLRMVPTPSSSPTPSLPEPSRQAERPSAHALSFSNNLRCTCTSTRPPCRTKPSAQRPFIQHTDTGCHVPGNHQSRSTFLPFFLSFFLSCPDFRCRRCLVSPAHDPRECMATSRSRKCSSNHPVMSPLFIWNHPSTRTWASGDEPQSKVAATPLTASHPPRAVARNRTWTCFIVSYSDWLPASLLLGCFQYTLFHLWT</sequence>
<reference evidence="2" key="1">
    <citation type="submission" date="2023-01" db="EMBL/GenBank/DDBJ databases">
        <authorList>
            <person name="Van Ghelder C."/>
            <person name="Rancurel C."/>
        </authorList>
    </citation>
    <scope>NUCLEOTIDE SEQUENCE</scope>
    <source>
        <strain evidence="2">CNCM I-4278</strain>
    </source>
</reference>
<protein>
    <submittedName>
        <fullName evidence="2">Uncharacterized protein</fullName>
    </submittedName>
</protein>
<comment type="caution">
    <text evidence="2">The sequence shown here is derived from an EMBL/GenBank/DDBJ whole genome shotgun (WGS) entry which is preliminary data.</text>
</comment>
<dbReference type="Proteomes" id="UP001152607">
    <property type="component" value="Unassembled WGS sequence"/>
</dbReference>
<feature type="region of interest" description="Disordered" evidence="1">
    <location>
        <begin position="23"/>
        <end position="50"/>
    </location>
</feature>
<dbReference type="AlphaFoldDB" id="A0A9W4UQN6"/>
<name>A0A9W4UQN6_9PLEO</name>
<evidence type="ECO:0000313" key="3">
    <source>
        <dbReference type="Proteomes" id="UP001152607"/>
    </source>
</evidence>